<evidence type="ECO:0000256" key="9">
    <source>
        <dbReference type="PROSITE-ProRule" id="PRU00108"/>
    </source>
</evidence>
<evidence type="ECO:0000256" key="7">
    <source>
        <dbReference type="ARBA" id="ARBA00023242"/>
    </source>
</evidence>
<feature type="DNA-binding region" description="Homeobox" evidence="9">
    <location>
        <begin position="50"/>
        <end position="114"/>
    </location>
</feature>
<keyword evidence="4 9" id="KW-0238">DNA-binding</keyword>
<evidence type="ECO:0000259" key="12">
    <source>
        <dbReference type="PROSITE" id="PS50071"/>
    </source>
</evidence>
<dbReference type="PANTHER" id="PTHR47288:SF1">
    <property type="entry name" value="WUSCHEL-RELATED HOMEOBOX 9"/>
    <property type="match status" value="1"/>
</dbReference>
<proteinExistence type="evidence at transcript level"/>
<protein>
    <submittedName>
        <fullName evidence="13">WUSCHEL homeobox protein</fullName>
    </submittedName>
</protein>
<dbReference type="InterPro" id="IPR001356">
    <property type="entry name" value="HD"/>
</dbReference>
<dbReference type="InterPro" id="IPR009057">
    <property type="entry name" value="Homeodomain-like_sf"/>
</dbReference>
<evidence type="ECO:0000256" key="5">
    <source>
        <dbReference type="ARBA" id="ARBA00023155"/>
    </source>
</evidence>
<feature type="compositionally biased region" description="Polar residues" evidence="11">
    <location>
        <begin position="15"/>
        <end position="42"/>
    </location>
</feature>
<sequence>MNPGKHWPSMFILKPSTSRNQWQETSNSSVGQRSSYEGTSLQSEEESPPGPKPRWNPKPEQIRILEAVFNSGLVNPPIDEIKRITTQLQEFGQVGEANVFYWFQNRKSRTKQRLRHLQAAEKCKSSVSRTIPNVCSTTSNSLHNNGESSSSAVPAASFYTQQDNQYNPVPVNEAMNIDQSSHVQAPGHESNNDSIYGCSITVFINDIQFEFPVGPINVRAVFGENAVLIHSSGQPVPVNEWGFTLQGLLHGAMYYLI</sequence>
<dbReference type="GO" id="GO:0003700">
    <property type="term" value="F:DNA-binding transcription factor activity"/>
    <property type="evidence" value="ECO:0007669"/>
    <property type="project" value="InterPro"/>
</dbReference>
<dbReference type="AlphaFoldDB" id="A0A2I4KAN0"/>
<name>A0A2I4KAN0_PINPS</name>
<feature type="domain" description="Homeobox" evidence="12">
    <location>
        <begin position="48"/>
        <end position="113"/>
    </location>
</feature>
<dbReference type="EMBL" id="KU963000">
    <property type="protein sequence ID" value="ANC94881.1"/>
    <property type="molecule type" value="mRNA"/>
</dbReference>
<dbReference type="CDD" id="cd00086">
    <property type="entry name" value="homeodomain"/>
    <property type="match status" value="1"/>
</dbReference>
<keyword evidence="6" id="KW-0804">Transcription</keyword>
<dbReference type="Gene3D" id="1.10.10.60">
    <property type="entry name" value="Homeodomain-like"/>
    <property type="match status" value="1"/>
</dbReference>
<dbReference type="GO" id="GO:0048731">
    <property type="term" value="P:system development"/>
    <property type="evidence" value="ECO:0007669"/>
    <property type="project" value="UniProtKB-ARBA"/>
</dbReference>
<keyword evidence="3" id="KW-0805">Transcription regulation</keyword>
<accession>A0A2I4KAN0</accession>
<reference evidence="13" key="1">
    <citation type="submission" date="2016-03" db="EMBL/GenBank/DDBJ databases">
        <title>Identification and analysis of the WUSCHEL-RELATED HOMEOBOX gene family in Pinus pinaster.</title>
        <authorList>
            <person name="Alvarez J.M."/>
            <person name="Canas R.A."/>
            <person name="Bueno N."/>
            <person name="Canovas F.M."/>
            <person name="Ordas R.J."/>
        </authorList>
    </citation>
    <scope>NUCLEOTIDE SEQUENCE</scope>
</reference>
<evidence type="ECO:0000256" key="8">
    <source>
        <dbReference type="ARBA" id="ARBA00024040"/>
    </source>
</evidence>
<dbReference type="SMART" id="SM00389">
    <property type="entry name" value="HOX"/>
    <property type="match status" value="1"/>
</dbReference>
<organism evidence="13">
    <name type="scientific">Pinus pinaster</name>
    <name type="common">Maritime pine</name>
    <dbReference type="NCBI Taxonomy" id="71647"/>
    <lineage>
        <taxon>Eukaryota</taxon>
        <taxon>Viridiplantae</taxon>
        <taxon>Streptophyta</taxon>
        <taxon>Embryophyta</taxon>
        <taxon>Tracheophyta</taxon>
        <taxon>Spermatophyta</taxon>
        <taxon>Pinopsida</taxon>
        <taxon>Pinidae</taxon>
        <taxon>Conifers I</taxon>
        <taxon>Pinales</taxon>
        <taxon>Pinaceae</taxon>
        <taxon>Pinus</taxon>
        <taxon>Pinus subgen. Pinus</taxon>
    </lineage>
</organism>
<keyword evidence="2" id="KW-0217">Developmental protein</keyword>
<evidence type="ECO:0000256" key="2">
    <source>
        <dbReference type="ARBA" id="ARBA00022473"/>
    </source>
</evidence>
<feature type="region of interest" description="Disordered" evidence="11">
    <location>
        <begin position="1"/>
        <end position="58"/>
    </location>
</feature>
<dbReference type="Pfam" id="PF00046">
    <property type="entry name" value="Homeodomain"/>
    <property type="match status" value="1"/>
</dbReference>
<dbReference type="PROSITE" id="PS50071">
    <property type="entry name" value="HOMEOBOX_2"/>
    <property type="match status" value="1"/>
</dbReference>
<keyword evidence="7 9" id="KW-0539">Nucleus</keyword>
<evidence type="ECO:0000256" key="1">
    <source>
        <dbReference type="ARBA" id="ARBA00004123"/>
    </source>
</evidence>
<dbReference type="SUPFAM" id="SSF46689">
    <property type="entry name" value="Homeodomain-like"/>
    <property type="match status" value="1"/>
</dbReference>
<evidence type="ECO:0000256" key="11">
    <source>
        <dbReference type="SAM" id="MobiDB-lite"/>
    </source>
</evidence>
<evidence type="ECO:0000256" key="3">
    <source>
        <dbReference type="ARBA" id="ARBA00023015"/>
    </source>
</evidence>
<dbReference type="GO" id="GO:0050793">
    <property type="term" value="P:regulation of developmental process"/>
    <property type="evidence" value="ECO:0007669"/>
    <property type="project" value="InterPro"/>
</dbReference>
<comment type="similarity">
    <text evidence="8">Belongs to the WUS homeobox family.</text>
</comment>
<dbReference type="GO" id="GO:0005634">
    <property type="term" value="C:nucleus"/>
    <property type="evidence" value="ECO:0007669"/>
    <property type="project" value="UniProtKB-SubCell"/>
</dbReference>
<keyword evidence="5 9" id="KW-0371">Homeobox</keyword>
<evidence type="ECO:0000256" key="4">
    <source>
        <dbReference type="ARBA" id="ARBA00023125"/>
    </source>
</evidence>
<dbReference type="PANTHER" id="PTHR47288">
    <property type="entry name" value="WUSCHEL-RELATED HOMEOBOX 9"/>
    <property type="match status" value="1"/>
</dbReference>
<dbReference type="InterPro" id="IPR044557">
    <property type="entry name" value="WOX8/9-like"/>
</dbReference>
<dbReference type="GO" id="GO:0003677">
    <property type="term" value="F:DNA binding"/>
    <property type="evidence" value="ECO:0007669"/>
    <property type="project" value="UniProtKB-UniRule"/>
</dbReference>
<evidence type="ECO:0000313" key="13">
    <source>
        <dbReference type="EMBL" id="ANC94881.1"/>
    </source>
</evidence>
<evidence type="ECO:0000256" key="6">
    <source>
        <dbReference type="ARBA" id="ARBA00023163"/>
    </source>
</evidence>
<dbReference type="FunFam" id="1.10.10.60:FF:000118">
    <property type="entry name" value="WUSCHEL-related homeobox 11"/>
    <property type="match status" value="1"/>
</dbReference>
<evidence type="ECO:0000256" key="10">
    <source>
        <dbReference type="RuleBase" id="RU000682"/>
    </source>
</evidence>
<gene>
    <name evidence="13" type="primary">WOXE</name>
</gene>
<comment type="subcellular location">
    <subcellularLocation>
        <location evidence="1 9 10">Nucleus</location>
    </subcellularLocation>
</comment>